<dbReference type="OrthoDB" id="10463022at2759"/>
<comment type="caution">
    <text evidence="1">The sequence shown here is derived from an EMBL/GenBank/DDBJ whole genome shotgun (WGS) entry which is preliminary data.</text>
</comment>
<dbReference type="AlphaFoldDB" id="A0A3M0JH81"/>
<name>A0A3M0JH81_HIRRU</name>
<accession>A0A3M0JH81</accession>
<dbReference type="EMBL" id="QRBI01000144">
    <property type="protein sequence ID" value="RMC00356.1"/>
    <property type="molecule type" value="Genomic_DNA"/>
</dbReference>
<evidence type="ECO:0000313" key="2">
    <source>
        <dbReference type="Proteomes" id="UP000269221"/>
    </source>
</evidence>
<dbReference type="Proteomes" id="UP000269221">
    <property type="component" value="Unassembled WGS sequence"/>
</dbReference>
<gene>
    <name evidence="1" type="ORF">DUI87_22964</name>
</gene>
<reference evidence="1 2" key="1">
    <citation type="submission" date="2018-07" db="EMBL/GenBank/DDBJ databases">
        <title>A high quality draft genome assembly of the barn swallow (H. rustica rustica).</title>
        <authorList>
            <person name="Formenti G."/>
            <person name="Chiara M."/>
            <person name="Poveda L."/>
            <person name="Francoijs K.-J."/>
            <person name="Bonisoli-Alquati A."/>
            <person name="Canova L."/>
            <person name="Gianfranceschi L."/>
            <person name="Horner D.S."/>
            <person name="Saino N."/>
        </authorList>
    </citation>
    <scope>NUCLEOTIDE SEQUENCE [LARGE SCALE GENOMIC DNA]</scope>
    <source>
        <strain evidence="1">Chelidonia</strain>
        <tissue evidence="1">Blood</tissue>
    </source>
</reference>
<sequence length="134" mass="14795">MGATVDFSLDGASGWVLANRSSLLEVPRSQNHMERECDPVQSPWLLRAVERRAFVQCGGDEVSMTNVLADANSEEYVNEMFTEVLEAMDSNEIGGGKIVLLQSQMPLVQEEPDRGRTKSVLETLLPTNVPAVMR</sequence>
<proteinExistence type="predicted"/>
<keyword evidence="2" id="KW-1185">Reference proteome</keyword>
<protein>
    <submittedName>
        <fullName evidence="1">Uncharacterized protein</fullName>
    </submittedName>
</protein>
<evidence type="ECO:0000313" key="1">
    <source>
        <dbReference type="EMBL" id="RMC00356.1"/>
    </source>
</evidence>
<organism evidence="1 2">
    <name type="scientific">Hirundo rustica rustica</name>
    <dbReference type="NCBI Taxonomy" id="333673"/>
    <lineage>
        <taxon>Eukaryota</taxon>
        <taxon>Metazoa</taxon>
        <taxon>Chordata</taxon>
        <taxon>Craniata</taxon>
        <taxon>Vertebrata</taxon>
        <taxon>Euteleostomi</taxon>
        <taxon>Archelosauria</taxon>
        <taxon>Archosauria</taxon>
        <taxon>Dinosauria</taxon>
        <taxon>Saurischia</taxon>
        <taxon>Theropoda</taxon>
        <taxon>Coelurosauria</taxon>
        <taxon>Aves</taxon>
        <taxon>Neognathae</taxon>
        <taxon>Neoaves</taxon>
        <taxon>Telluraves</taxon>
        <taxon>Australaves</taxon>
        <taxon>Passeriformes</taxon>
        <taxon>Sylvioidea</taxon>
        <taxon>Hirundinidae</taxon>
        <taxon>Hirundo</taxon>
    </lineage>
</organism>